<comment type="caution">
    <text evidence="3">The sequence shown here is derived from an EMBL/GenBank/DDBJ whole genome shotgun (WGS) entry which is preliminary data.</text>
</comment>
<dbReference type="Pfam" id="PF02698">
    <property type="entry name" value="DUF218"/>
    <property type="match status" value="1"/>
</dbReference>
<dbReference type="RefSeq" id="WP_190930904.1">
    <property type="nucleotide sequence ID" value="NZ_JACXJA010000040.1"/>
</dbReference>
<proteinExistence type="predicted"/>
<protein>
    <submittedName>
        <fullName evidence="3">YdcF family protein</fullName>
    </submittedName>
</protein>
<dbReference type="Gene3D" id="3.40.50.620">
    <property type="entry name" value="HUPs"/>
    <property type="match status" value="1"/>
</dbReference>
<feature type="domain" description="DUF218" evidence="2">
    <location>
        <begin position="49"/>
        <end position="178"/>
    </location>
</feature>
<evidence type="ECO:0000313" key="4">
    <source>
        <dbReference type="Proteomes" id="UP000639396"/>
    </source>
</evidence>
<dbReference type="PANTHER" id="PTHR30336:SF4">
    <property type="entry name" value="ENVELOPE BIOGENESIS FACTOR ELYC"/>
    <property type="match status" value="1"/>
</dbReference>
<keyword evidence="1" id="KW-0812">Transmembrane</keyword>
<dbReference type="CDD" id="cd06259">
    <property type="entry name" value="YdcF-like"/>
    <property type="match status" value="1"/>
</dbReference>
<dbReference type="GO" id="GO:0000270">
    <property type="term" value="P:peptidoglycan metabolic process"/>
    <property type="evidence" value="ECO:0007669"/>
    <property type="project" value="TreeGrafter"/>
</dbReference>
<name>A0A927CET8_9BACL</name>
<sequence length="208" mass="23048">MRIPKRKRNPLRYILRLLLSVVLAVALYFGGMSWLILHTWKTSAGANSDTVIILGAAVWNGKPSPALKERLDVAVALWNEKKAARIITTGGIGLPGEPSEAATMKKYLVQQGIPASAILVEDQSRSTYENLQNSRILMDEHNLRTAILVTHGFHAFRADMMAEMLGIPSTVEPVQLRPHKLAYYTLRECGGVAYLLVTDPLRSIKALF</sequence>
<dbReference type="EMBL" id="JACXJA010000040">
    <property type="protein sequence ID" value="MBD2865282.1"/>
    <property type="molecule type" value="Genomic_DNA"/>
</dbReference>
<dbReference type="GO" id="GO:0043164">
    <property type="term" value="P:Gram-negative-bacterium-type cell wall biogenesis"/>
    <property type="evidence" value="ECO:0007669"/>
    <property type="project" value="TreeGrafter"/>
</dbReference>
<dbReference type="InterPro" id="IPR029039">
    <property type="entry name" value="Flavoprotein-like_sf"/>
</dbReference>
<evidence type="ECO:0000259" key="2">
    <source>
        <dbReference type="Pfam" id="PF02698"/>
    </source>
</evidence>
<dbReference type="InterPro" id="IPR003848">
    <property type="entry name" value="DUF218"/>
</dbReference>
<dbReference type="Proteomes" id="UP000639396">
    <property type="component" value="Unassembled WGS sequence"/>
</dbReference>
<dbReference type="SUPFAM" id="SSF52218">
    <property type="entry name" value="Flavoproteins"/>
    <property type="match status" value="1"/>
</dbReference>
<dbReference type="PANTHER" id="PTHR30336">
    <property type="entry name" value="INNER MEMBRANE PROTEIN, PROBABLE PERMEASE"/>
    <property type="match status" value="1"/>
</dbReference>
<dbReference type="InterPro" id="IPR014729">
    <property type="entry name" value="Rossmann-like_a/b/a_fold"/>
</dbReference>
<gene>
    <name evidence="3" type="ORF">IDH45_25190</name>
</gene>
<keyword evidence="4" id="KW-1185">Reference proteome</keyword>
<keyword evidence="1" id="KW-1133">Transmembrane helix</keyword>
<dbReference type="GO" id="GO:0005886">
    <property type="term" value="C:plasma membrane"/>
    <property type="evidence" value="ECO:0007669"/>
    <property type="project" value="TreeGrafter"/>
</dbReference>
<evidence type="ECO:0000313" key="3">
    <source>
        <dbReference type="EMBL" id="MBD2865282.1"/>
    </source>
</evidence>
<keyword evidence="1" id="KW-0472">Membrane</keyword>
<reference evidence="3" key="1">
    <citation type="submission" date="2020-09" db="EMBL/GenBank/DDBJ databases">
        <title>A novel bacterium of genus Paenibacillus, isolated from South China Sea.</title>
        <authorList>
            <person name="Huang H."/>
            <person name="Mo K."/>
            <person name="Hu Y."/>
        </authorList>
    </citation>
    <scope>NUCLEOTIDE SEQUENCE</scope>
    <source>
        <strain evidence="3">IB182363</strain>
    </source>
</reference>
<feature type="transmembrane region" description="Helical" evidence="1">
    <location>
        <begin position="12"/>
        <end position="37"/>
    </location>
</feature>
<organism evidence="3 4">
    <name type="scientific">Paenibacillus oceani</name>
    <dbReference type="NCBI Taxonomy" id="2772510"/>
    <lineage>
        <taxon>Bacteria</taxon>
        <taxon>Bacillati</taxon>
        <taxon>Bacillota</taxon>
        <taxon>Bacilli</taxon>
        <taxon>Bacillales</taxon>
        <taxon>Paenibacillaceae</taxon>
        <taxon>Paenibacillus</taxon>
    </lineage>
</organism>
<dbReference type="AlphaFoldDB" id="A0A927CET8"/>
<accession>A0A927CET8</accession>
<dbReference type="InterPro" id="IPR051599">
    <property type="entry name" value="Cell_Envelope_Assoc"/>
</dbReference>
<evidence type="ECO:0000256" key="1">
    <source>
        <dbReference type="SAM" id="Phobius"/>
    </source>
</evidence>